<gene>
    <name evidence="3" type="ORF">BCF44_119159</name>
</gene>
<feature type="transmembrane region" description="Helical" evidence="1">
    <location>
        <begin position="143"/>
        <end position="161"/>
    </location>
</feature>
<evidence type="ECO:0000313" key="3">
    <source>
        <dbReference type="EMBL" id="REH34883.1"/>
    </source>
</evidence>
<organism evidence="3 4">
    <name type="scientific">Kutzneria buriramensis</name>
    <dbReference type="NCBI Taxonomy" id="1045776"/>
    <lineage>
        <taxon>Bacteria</taxon>
        <taxon>Bacillati</taxon>
        <taxon>Actinomycetota</taxon>
        <taxon>Actinomycetes</taxon>
        <taxon>Pseudonocardiales</taxon>
        <taxon>Pseudonocardiaceae</taxon>
        <taxon>Kutzneria</taxon>
    </lineage>
</organism>
<feature type="transmembrane region" description="Helical" evidence="1">
    <location>
        <begin position="37"/>
        <end position="58"/>
    </location>
</feature>
<proteinExistence type="predicted"/>
<reference evidence="3 4" key="1">
    <citation type="submission" date="2018-08" db="EMBL/GenBank/DDBJ databases">
        <title>Genomic Encyclopedia of Archaeal and Bacterial Type Strains, Phase II (KMG-II): from individual species to whole genera.</title>
        <authorList>
            <person name="Goeker M."/>
        </authorList>
    </citation>
    <scope>NUCLEOTIDE SEQUENCE [LARGE SCALE GENOMIC DNA]</scope>
    <source>
        <strain evidence="3 4">DSM 45791</strain>
    </source>
</reference>
<comment type="caution">
    <text evidence="3">The sequence shown here is derived from an EMBL/GenBank/DDBJ whole genome shotgun (WGS) entry which is preliminary data.</text>
</comment>
<dbReference type="Gene3D" id="1.10.287.70">
    <property type="match status" value="1"/>
</dbReference>
<protein>
    <submittedName>
        <fullName evidence="3">Ion channel</fullName>
    </submittedName>
</protein>
<dbReference type="InterPro" id="IPR013099">
    <property type="entry name" value="K_chnl_dom"/>
</dbReference>
<evidence type="ECO:0000256" key="1">
    <source>
        <dbReference type="SAM" id="Phobius"/>
    </source>
</evidence>
<keyword evidence="1" id="KW-0472">Membrane</keyword>
<feature type="domain" description="Potassium channel" evidence="2">
    <location>
        <begin position="83"/>
        <end position="160"/>
    </location>
</feature>
<dbReference type="Pfam" id="PF07885">
    <property type="entry name" value="Ion_trans_2"/>
    <property type="match status" value="1"/>
</dbReference>
<sequence length="170" mass="18280">MDRRMSFRHVVLAAVRPTLSTAVLVALYYLLPMDRPAGAGAFAVLSGGLVAVVGVVIWQLRTILRSTRPVAQGVQALALAIPLFLLVFASAYHLLAADVPGSFNQSLTRTDALYFTVTVFATVGFGDIVAVSQPARIAVTVQMVGDLLVLGVVLRVLLGAVRRRRHERET</sequence>
<accession>A0A3E0GZS9</accession>
<dbReference type="AlphaFoldDB" id="A0A3E0GZS9"/>
<keyword evidence="4" id="KW-1185">Reference proteome</keyword>
<dbReference type="SUPFAM" id="SSF81324">
    <property type="entry name" value="Voltage-gated potassium channels"/>
    <property type="match status" value="1"/>
</dbReference>
<keyword evidence="1" id="KW-0812">Transmembrane</keyword>
<keyword evidence="1" id="KW-1133">Transmembrane helix</keyword>
<evidence type="ECO:0000259" key="2">
    <source>
        <dbReference type="Pfam" id="PF07885"/>
    </source>
</evidence>
<name>A0A3E0GZS9_9PSEU</name>
<dbReference type="Proteomes" id="UP000256269">
    <property type="component" value="Unassembled WGS sequence"/>
</dbReference>
<evidence type="ECO:0000313" key="4">
    <source>
        <dbReference type="Proteomes" id="UP000256269"/>
    </source>
</evidence>
<feature type="transmembrane region" description="Helical" evidence="1">
    <location>
        <begin position="12"/>
        <end position="31"/>
    </location>
</feature>
<feature type="transmembrane region" description="Helical" evidence="1">
    <location>
        <begin position="70"/>
        <end position="92"/>
    </location>
</feature>
<dbReference type="EMBL" id="QUNO01000019">
    <property type="protein sequence ID" value="REH34883.1"/>
    <property type="molecule type" value="Genomic_DNA"/>
</dbReference>